<sequence length="500" mass="54766">MHTSSTVEVSEYEYDDHIPDDSKVTEKDTALRMALSNLSGEFGKESMLSLQRFFGARRAPVISTGSLRLDQALGIGGLPKGRMVEIYGQEASGKTTLALHVIKEAQKLGGYCAYLDVENAMDPSLAESIGVNTENLLISQPDSAENLLSVVDTLTKSGSISVIVVDSVAALVPQCEVDTLQCGSSRDLQSKIMTQALRKIHYSLCNSNTLIIFINQVRKNLKLVEGSVRANEVTCGGNALKFYAAIRMRISRKGLLKTEDKATGLGISVQVVKNKLAPSMAKAELSIRFGKGICRKSEALDLACEHGVIMKDGSRYFIKGRVLHSREEVLGVANEDIPGISRNLSVTQSWTQKNVVKFYNVNFRFGTKIKVSTATSPWLLGQFYPPSGAAFVSKVRPYIGSVIKSLRRISITATLHTCLPYISNPKGIGMDYALFSAPSSMVRDGFYKYWNLLDVLVDAIYVAVEKYGGNKVEVVVSETGCLLLVKLQQLFKMPRFSTTI</sequence>
<dbReference type="PANTHER" id="PTHR45900">
    <property type="entry name" value="RECA"/>
    <property type="match status" value="1"/>
</dbReference>
<protein>
    <submittedName>
        <fullName evidence="13">DNA repair protein recA2, mitochondrial</fullName>
    </submittedName>
</protein>
<dbReference type="InterPro" id="IPR027417">
    <property type="entry name" value="P-loop_NTPase"/>
</dbReference>
<evidence type="ECO:0000259" key="12">
    <source>
        <dbReference type="PROSITE" id="PS50163"/>
    </source>
</evidence>
<dbReference type="SUPFAM" id="SSF52540">
    <property type="entry name" value="P-loop containing nucleoside triphosphate hydrolases"/>
    <property type="match status" value="1"/>
</dbReference>
<evidence type="ECO:0000256" key="9">
    <source>
        <dbReference type="RuleBase" id="RU003422"/>
    </source>
</evidence>
<name>A0AAW2RTK8_9LAMI</name>
<evidence type="ECO:0000256" key="5">
    <source>
        <dbReference type="ARBA" id="ARBA00022840"/>
    </source>
</evidence>
<evidence type="ECO:0000256" key="7">
    <source>
        <dbReference type="ARBA" id="ARBA00023172"/>
    </source>
</evidence>
<accession>A0AAW2RTK8</accession>
<evidence type="ECO:0000256" key="6">
    <source>
        <dbReference type="ARBA" id="ARBA00023125"/>
    </source>
</evidence>
<evidence type="ECO:0000313" key="13">
    <source>
        <dbReference type="EMBL" id="KAL0383500.1"/>
    </source>
</evidence>
<dbReference type="SUPFAM" id="SSF51445">
    <property type="entry name" value="(Trans)glycosidases"/>
    <property type="match status" value="1"/>
</dbReference>
<dbReference type="GO" id="GO:0004553">
    <property type="term" value="F:hydrolase activity, hydrolyzing O-glycosyl compounds"/>
    <property type="evidence" value="ECO:0007669"/>
    <property type="project" value="InterPro"/>
</dbReference>
<dbReference type="GO" id="GO:0006281">
    <property type="term" value="P:DNA repair"/>
    <property type="evidence" value="ECO:0007669"/>
    <property type="project" value="InterPro"/>
</dbReference>
<keyword evidence="6" id="KW-0238">DNA-binding</keyword>
<dbReference type="GO" id="GO:0006310">
    <property type="term" value="P:DNA recombination"/>
    <property type="evidence" value="ECO:0007669"/>
    <property type="project" value="UniProtKB-KW"/>
</dbReference>
<feature type="domain" description="RecA family profile 1" evidence="11">
    <location>
        <begin position="58"/>
        <end position="217"/>
    </location>
</feature>
<dbReference type="InterPro" id="IPR000490">
    <property type="entry name" value="Glyco_hydro_17"/>
</dbReference>
<dbReference type="Gene3D" id="3.20.20.80">
    <property type="entry name" value="Glycosidases"/>
    <property type="match status" value="1"/>
</dbReference>
<evidence type="ECO:0000259" key="11">
    <source>
        <dbReference type="PROSITE" id="PS50162"/>
    </source>
</evidence>
<keyword evidence="4" id="KW-0378">Hydrolase</keyword>
<reference evidence="13" key="2">
    <citation type="journal article" date="2024" name="Plant">
        <title>Genomic evolution and insights into agronomic trait innovations of Sesamum species.</title>
        <authorList>
            <person name="Miao H."/>
            <person name="Wang L."/>
            <person name="Qu L."/>
            <person name="Liu H."/>
            <person name="Sun Y."/>
            <person name="Le M."/>
            <person name="Wang Q."/>
            <person name="Wei S."/>
            <person name="Zheng Y."/>
            <person name="Lin W."/>
            <person name="Duan Y."/>
            <person name="Cao H."/>
            <person name="Xiong S."/>
            <person name="Wang X."/>
            <person name="Wei L."/>
            <person name="Li C."/>
            <person name="Ma Q."/>
            <person name="Ju M."/>
            <person name="Zhao R."/>
            <person name="Li G."/>
            <person name="Mu C."/>
            <person name="Tian Q."/>
            <person name="Mei H."/>
            <person name="Zhang T."/>
            <person name="Gao T."/>
            <person name="Zhang H."/>
        </authorList>
    </citation>
    <scope>NUCLEOTIDE SEQUENCE</scope>
    <source>
        <strain evidence="13">KEN8</strain>
    </source>
</reference>
<dbReference type="InterPro" id="IPR049428">
    <property type="entry name" value="RecA-like_N"/>
</dbReference>
<evidence type="ECO:0000256" key="8">
    <source>
        <dbReference type="ARBA" id="ARBA00023295"/>
    </source>
</evidence>
<dbReference type="GO" id="GO:0003697">
    <property type="term" value="F:single-stranded DNA binding"/>
    <property type="evidence" value="ECO:0007669"/>
    <property type="project" value="InterPro"/>
</dbReference>
<dbReference type="CDD" id="cd00983">
    <property type="entry name" value="RecA"/>
    <property type="match status" value="1"/>
</dbReference>
<dbReference type="InterPro" id="IPR013765">
    <property type="entry name" value="DNA_recomb/repair_RecA"/>
</dbReference>
<evidence type="ECO:0000256" key="2">
    <source>
        <dbReference type="ARBA" id="ARBA00009391"/>
    </source>
</evidence>
<dbReference type="InterPro" id="IPR020587">
    <property type="entry name" value="RecA_monomer-monomer_interface"/>
</dbReference>
<dbReference type="InterPro" id="IPR017853">
    <property type="entry name" value="GH"/>
</dbReference>
<feature type="domain" description="RecA family profile 2" evidence="12">
    <location>
        <begin position="232"/>
        <end position="298"/>
    </location>
</feature>
<dbReference type="PROSITE" id="PS00321">
    <property type="entry name" value="RECA_1"/>
    <property type="match status" value="1"/>
</dbReference>
<organism evidence="13">
    <name type="scientific">Sesamum calycinum</name>
    <dbReference type="NCBI Taxonomy" id="2727403"/>
    <lineage>
        <taxon>Eukaryota</taxon>
        <taxon>Viridiplantae</taxon>
        <taxon>Streptophyta</taxon>
        <taxon>Embryophyta</taxon>
        <taxon>Tracheophyta</taxon>
        <taxon>Spermatophyta</taxon>
        <taxon>Magnoliopsida</taxon>
        <taxon>eudicotyledons</taxon>
        <taxon>Gunneridae</taxon>
        <taxon>Pentapetalae</taxon>
        <taxon>asterids</taxon>
        <taxon>lamiids</taxon>
        <taxon>Lamiales</taxon>
        <taxon>Pedaliaceae</taxon>
        <taxon>Sesamum</taxon>
    </lineage>
</organism>
<keyword evidence="3 9" id="KW-0547">Nucleotide-binding</keyword>
<dbReference type="Gene3D" id="3.40.50.300">
    <property type="entry name" value="P-loop containing nucleotide triphosphate hydrolases"/>
    <property type="match status" value="1"/>
</dbReference>
<keyword evidence="7" id="KW-0233">DNA recombination</keyword>
<dbReference type="EMBL" id="JACGWM010000003">
    <property type="protein sequence ID" value="KAL0383500.1"/>
    <property type="molecule type" value="Genomic_DNA"/>
</dbReference>
<keyword evidence="8" id="KW-0326">Glycosidase</keyword>
<reference evidence="13" key="1">
    <citation type="submission" date="2020-06" db="EMBL/GenBank/DDBJ databases">
        <authorList>
            <person name="Li T."/>
            <person name="Hu X."/>
            <person name="Zhang T."/>
            <person name="Song X."/>
            <person name="Zhang H."/>
            <person name="Dai N."/>
            <person name="Sheng W."/>
            <person name="Hou X."/>
            <person name="Wei L."/>
        </authorList>
    </citation>
    <scope>NUCLEOTIDE SEQUENCE</scope>
    <source>
        <strain evidence="13">KEN8</strain>
        <tissue evidence="13">Leaf</tissue>
    </source>
</reference>
<dbReference type="PRINTS" id="PR00142">
    <property type="entry name" value="RECA"/>
</dbReference>
<dbReference type="Pfam" id="PF00332">
    <property type="entry name" value="Glyco_hydro_17"/>
    <property type="match status" value="1"/>
</dbReference>
<dbReference type="GO" id="GO:0005975">
    <property type="term" value="P:carbohydrate metabolic process"/>
    <property type="evidence" value="ECO:0007669"/>
    <property type="project" value="InterPro"/>
</dbReference>
<dbReference type="PANTHER" id="PTHR45900:SF4">
    <property type="entry name" value="DNA REPAIR PROTEIN RECA HOMOLOG 2, MITOCHONDRIAL"/>
    <property type="match status" value="1"/>
</dbReference>
<comment type="caution">
    <text evidence="13">The sequence shown here is derived from an EMBL/GenBank/DDBJ whole genome shotgun (WGS) entry which is preliminary data.</text>
</comment>
<dbReference type="NCBIfam" id="TIGR02012">
    <property type="entry name" value="tigrfam_recA"/>
    <property type="match status" value="1"/>
</dbReference>
<dbReference type="InterPro" id="IPR020584">
    <property type="entry name" value="DNA_recomb/repair_RecA_CS"/>
</dbReference>
<dbReference type="GO" id="GO:0140664">
    <property type="term" value="F:ATP-dependent DNA damage sensor activity"/>
    <property type="evidence" value="ECO:0007669"/>
    <property type="project" value="InterPro"/>
</dbReference>
<evidence type="ECO:0000256" key="10">
    <source>
        <dbReference type="RuleBase" id="RU004335"/>
    </source>
</evidence>
<evidence type="ECO:0000256" key="4">
    <source>
        <dbReference type="ARBA" id="ARBA00022801"/>
    </source>
</evidence>
<evidence type="ECO:0000256" key="1">
    <source>
        <dbReference type="ARBA" id="ARBA00008773"/>
    </source>
</evidence>
<dbReference type="InterPro" id="IPR020588">
    <property type="entry name" value="RecA_ATP-bd"/>
</dbReference>
<keyword evidence="5 9" id="KW-0067">ATP-binding</keyword>
<comment type="similarity">
    <text evidence="2 9">Belongs to the RecA family.</text>
</comment>
<dbReference type="PROSITE" id="PS50163">
    <property type="entry name" value="RECA_3"/>
    <property type="match status" value="1"/>
</dbReference>
<gene>
    <name evidence="13" type="ORF">Scaly_0637300</name>
</gene>
<dbReference type="AlphaFoldDB" id="A0AAW2RTK8"/>
<comment type="similarity">
    <text evidence="1 10">Belongs to the glycosyl hydrolase 17 family.</text>
</comment>
<dbReference type="PROSITE" id="PS50162">
    <property type="entry name" value="RECA_2"/>
    <property type="match status" value="1"/>
</dbReference>
<dbReference type="Pfam" id="PF00154">
    <property type="entry name" value="RecA_N"/>
    <property type="match status" value="1"/>
</dbReference>
<evidence type="ECO:0000256" key="3">
    <source>
        <dbReference type="ARBA" id="ARBA00022741"/>
    </source>
</evidence>
<dbReference type="GO" id="GO:0005524">
    <property type="term" value="F:ATP binding"/>
    <property type="evidence" value="ECO:0007669"/>
    <property type="project" value="UniProtKB-KW"/>
</dbReference>
<proteinExistence type="inferred from homology"/>